<dbReference type="AlphaFoldDB" id="A0A0D4ZXP8"/>
<dbReference type="InterPro" id="IPR015943">
    <property type="entry name" value="WD40/YVTN_repeat-like_dom_sf"/>
</dbReference>
<dbReference type="GO" id="GO:0047487">
    <property type="term" value="F:oligogalacturonide lyase activity"/>
    <property type="evidence" value="ECO:0007669"/>
    <property type="project" value="InterPro"/>
</dbReference>
<feature type="domain" description="Oligogalacturonate lyase" evidence="1">
    <location>
        <begin position="1"/>
        <end position="388"/>
    </location>
</feature>
<gene>
    <name evidence="2" type="ORF">Z042_25545</name>
</gene>
<dbReference type="Pfam" id="PF14583">
    <property type="entry name" value="Pectate_lyase22"/>
    <property type="match status" value="1"/>
</dbReference>
<dbReference type="HOGENOM" id="CLU_057268_0_0_6"/>
<dbReference type="PANTHER" id="PTHR36842:SF1">
    <property type="entry name" value="PROTEIN TOLB"/>
    <property type="match status" value="1"/>
</dbReference>
<reference evidence="2 3" key="1">
    <citation type="submission" date="2014-01" db="EMBL/GenBank/DDBJ databases">
        <title>Isolation of Serratia multitudinisentens RB-25 from Ex-Landfill site.</title>
        <authorList>
            <person name="Robson E.H.J."/>
        </authorList>
    </citation>
    <scope>NUCLEOTIDE SEQUENCE [LARGE SCALE GENOMIC DNA]</scope>
    <source>
        <strain evidence="2 3">RB-25</strain>
    </source>
</reference>
<sequence>MAKGDIYPLEYHEYIDESTGSRVTRLTPPDIICHRNYFYQKCFLDNGQSLIFAAEFDGFRNYYRLELATGKATQLTQGPGDNTFGGFLSPDELYLYYVKGERNLMRVALQDPHLTETSVYQVADEWVGYGTWVANTACTQLVGVEIHRDSWRPVSDWTVFQTFYEENPLCRVIRIDLQTGQSTTLLQENQWLGHPIYRPYDDNTVAFCHEGPLDRVDTRMWLMNEDGSNIRKVKEPAPGESYTHEFWVPDGSAMMYVTYVKDSPVRYLCRVDPISGQDEKIVEMPPCSHVMSNDNGRLAVGDGSGKPIDIVDNEGYGDVTDPYLYLFDLKNKQTHKIAKHSSSWAVLDGDRQVTHPHPSFTPDEKKVLFSSDKDGKPALYLASIPDAVLRSIQL</sequence>
<accession>A0A0D4ZXP8</accession>
<dbReference type="PANTHER" id="PTHR36842">
    <property type="entry name" value="PROTEIN TOLB HOMOLOG"/>
    <property type="match status" value="1"/>
</dbReference>
<dbReference type="KEGG" id="sfo:Z042_25545"/>
<protein>
    <submittedName>
        <fullName evidence="2">Oligogalacturonate lyase</fullName>
    </submittedName>
</protein>
<keyword evidence="3" id="KW-1185">Reference proteome</keyword>
<name>A0A0D4ZXP8_9GAMM</name>
<dbReference type="STRING" id="1441930.Z042_25545"/>
<dbReference type="SUPFAM" id="SSF82171">
    <property type="entry name" value="DPP6 N-terminal domain-like"/>
    <property type="match status" value="1"/>
</dbReference>
<organism evidence="2 3">
    <name type="scientific">Chania multitudinisentens RB-25</name>
    <dbReference type="NCBI Taxonomy" id="1441930"/>
    <lineage>
        <taxon>Bacteria</taxon>
        <taxon>Pseudomonadati</taxon>
        <taxon>Pseudomonadota</taxon>
        <taxon>Gammaproteobacteria</taxon>
        <taxon>Enterobacterales</taxon>
        <taxon>Yersiniaceae</taxon>
        <taxon>Chania</taxon>
    </lineage>
</organism>
<dbReference type="InterPro" id="IPR027946">
    <property type="entry name" value="Ogl_dom"/>
</dbReference>
<evidence type="ECO:0000259" key="1">
    <source>
        <dbReference type="Pfam" id="PF14583"/>
    </source>
</evidence>
<dbReference type="Gene3D" id="2.130.10.10">
    <property type="entry name" value="YVTN repeat-like/Quinoprotein amine dehydrogenase"/>
    <property type="match status" value="1"/>
</dbReference>
<reference evidence="2 3" key="2">
    <citation type="submission" date="2015-03" db="EMBL/GenBank/DDBJ databases">
        <authorList>
            <person name="Chan K.-G."/>
        </authorList>
    </citation>
    <scope>NUCLEOTIDE SEQUENCE [LARGE SCALE GENOMIC DNA]</scope>
    <source>
        <strain evidence="2 3">RB-25</strain>
    </source>
</reference>
<evidence type="ECO:0000313" key="2">
    <source>
        <dbReference type="EMBL" id="AJW28899.1"/>
    </source>
</evidence>
<evidence type="ECO:0000313" key="3">
    <source>
        <dbReference type="Proteomes" id="UP000019030"/>
    </source>
</evidence>
<dbReference type="OrthoDB" id="8432779at2"/>
<dbReference type="GO" id="GO:0045490">
    <property type="term" value="P:pectin catabolic process"/>
    <property type="evidence" value="ECO:0007669"/>
    <property type="project" value="InterPro"/>
</dbReference>
<dbReference type="Proteomes" id="UP000019030">
    <property type="component" value="Chromosome"/>
</dbReference>
<proteinExistence type="predicted"/>
<dbReference type="RefSeq" id="WP_024911069.1">
    <property type="nucleotide sequence ID" value="NZ_CP007044.2"/>
</dbReference>
<dbReference type="EMBL" id="CP007044">
    <property type="protein sequence ID" value="AJW28899.1"/>
    <property type="molecule type" value="Genomic_DNA"/>
</dbReference>
<keyword evidence="2" id="KW-0456">Lyase</keyword>